<dbReference type="EMBL" id="JANBUW010000362">
    <property type="protein sequence ID" value="KAJ2847211.1"/>
    <property type="molecule type" value="Genomic_DNA"/>
</dbReference>
<gene>
    <name evidence="2" type="ORF">IWW36_003967</name>
</gene>
<comment type="caution">
    <text evidence="2">The sequence shown here is derived from an EMBL/GenBank/DDBJ whole genome shotgun (WGS) entry which is preliminary data.</text>
</comment>
<dbReference type="Proteomes" id="UP001139887">
    <property type="component" value="Unassembled WGS sequence"/>
</dbReference>
<feature type="region of interest" description="Disordered" evidence="1">
    <location>
        <begin position="1"/>
        <end position="188"/>
    </location>
</feature>
<dbReference type="InterPro" id="IPR035979">
    <property type="entry name" value="RBD_domain_sf"/>
</dbReference>
<dbReference type="SUPFAM" id="SSF54928">
    <property type="entry name" value="RNA-binding domain, RBD"/>
    <property type="match status" value="1"/>
</dbReference>
<sequence length="188" mass="21939">MENIEDAQKAREELTGTTIHERRVRVDFSFTTKAHSPTPGKYKGQETGSHGGRRDGAYRPRFNDRYDSYHAASYHARRRANTRDRRRREYPPRRGHHGEQYSRSKSPGFQGSYRPNDSYHRGVPSYADGGRGRAHDDRRMNGYNRSPQRSYAYDAGYDRGYSQRASTGDERPPRNDYREHSYNGNPPY</sequence>
<feature type="compositionally biased region" description="Basic and acidic residues" evidence="1">
    <location>
        <begin position="130"/>
        <end position="140"/>
    </location>
</feature>
<keyword evidence="3" id="KW-1185">Reference proteome</keyword>
<protein>
    <submittedName>
        <fullName evidence="2">Uncharacterized protein</fullName>
    </submittedName>
</protein>
<evidence type="ECO:0000313" key="3">
    <source>
        <dbReference type="Proteomes" id="UP001139887"/>
    </source>
</evidence>
<dbReference type="OrthoDB" id="439808at2759"/>
<evidence type="ECO:0000256" key="1">
    <source>
        <dbReference type="SAM" id="MobiDB-lite"/>
    </source>
</evidence>
<feature type="compositionally biased region" description="Basic and acidic residues" evidence="1">
    <location>
        <begin position="167"/>
        <end position="181"/>
    </location>
</feature>
<organism evidence="2 3">
    <name type="scientific">Coemansia brasiliensis</name>
    <dbReference type="NCBI Taxonomy" id="2650707"/>
    <lineage>
        <taxon>Eukaryota</taxon>
        <taxon>Fungi</taxon>
        <taxon>Fungi incertae sedis</taxon>
        <taxon>Zoopagomycota</taxon>
        <taxon>Kickxellomycotina</taxon>
        <taxon>Kickxellomycetes</taxon>
        <taxon>Kickxellales</taxon>
        <taxon>Kickxellaceae</taxon>
        <taxon>Coemansia</taxon>
    </lineage>
</organism>
<evidence type="ECO:0000313" key="2">
    <source>
        <dbReference type="EMBL" id="KAJ2847211.1"/>
    </source>
</evidence>
<dbReference type="GO" id="GO:0003676">
    <property type="term" value="F:nucleic acid binding"/>
    <property type="evidence" value="ECO:0007669"/>
    <property type="project" value="InterPro"/>
</dbReference>
<dbReference type="Gene3D" id="3.30.70.330">
    <property type="match status" value="1"/>
</dbReference>
<dbReference type="AlphaFoldDB" id="A0A9W8LWQ0"/>
<dbReference type="InterPro" id="IPR012677">
    <property type="entry name" value="Nucleotide-bd_a/b_plait_sf"/>
</dbReference>
<proteinExistence type="predicted"/>
<feature type="compositionally biased region" description="Basic and acidic residues" evidence="1">
    <location>
        <begin position="1"/>
        <end position="26"/>
    </location>
</feature>
<feature type="compositionally biased region" description="Basic and acidic residues" evidence="1">
    <location>
        <begin position="81"/>
        <end position="102"/>
    </location>
</feature>
<feature type="compositionally biased region" description="Basic and acidic residues" evidence="1">
    <location>
        <begin position="52"/>
        <end position="68"/>
    </location>
</feature>
<accession>A0A9W8LWQ0</accession>
<feature type="compositionally biased region" description="Polar residues" evidence="1">
    <location>
        <begin position="103"/>
        <end position="115"/>
    </location>
</feature>
<name>A0A9W8LWQ0_9FUNG</name>
<reference evidence="2" key="1">
    <citation type="submission" date="2022-07" db="EMBL/GenBank/DDBJ databases">
        <title>Phylogenomic reconstructions and comparative analyses of Kickxellomycotina fungi.</title>
        <authorList>
            <person name="Reynolds N.K."/>
            <person name="Stajich J.E."/>
            <person name="Barry K."/>
            <person name="Grigoriev I.V."/>
            <person name="Crous P."/>
            <person name="Smith M.E."/>
        </authorList>
    </citation>
    <scope>NUCLEOTIDE SEQUENCE</scope>
    <source>
        <strain evidence="2">NRRL 1566</strain>
    </source>
</reference>